<dbReference type="OrthoDB" id="2592124at2759"/>
<dbReference type="InParanoid" id="A0A1Y2B2D0"/>
<gene>
    <name evidence="3" type="ORF">BCR39DRAFT_533345</name>
</gene>
<dbReference type="STRING" id="71784.A0A1Y2B2D0"/>
<evidence type="ECO:0000256" key="2">
    <source>
        <dbReference type="SAM" id="Phobius"/>
    </source>
</evidence>
<sequence>MSERLVPPRLPPRPSPKSSPQLIVSDNVAVPLVGNDSQLETALTSSSESKATSSTTSPGDDQATFEAEAWRRKLEDAEIERYLTHFAKHVDHLRVPVVAKPEVVERPRIQDYTTSTLMARRRQLEAVRREDQETLASNDEATAKDPETPDVLAFSDASEIEWIAFVSAYLRYLVGPSTPPPPVEPFTLSRLRSNTERLYTVARPCWESFGQTVGDVLLWRNKLVTGTVVFTYFMLVTTSLLLPALLLAPLYPILKHRFFPPSIAQQYQASLAASSRADEISDLTEDLIDNAEEDTSALEPGQGIGVSVNFSGPTEYLRASVGEARAGLGSETASQAENVKRGKGKNRLRRGLHKLETEYGSAAVVVVGDLADLHEKVKNLYLWRSPRAANAFIAMLLSASIGAHFCPLWILVKLFQIAIGAVLFIIVPLIAAQERYEPMSWMAGSAPTDAEYAMELLKKRGISGESLVVGPSPSSMTKKDKLKDVSGRSSKWLETARQIAAGESQIKLAFAAPSADVAGQTTKGTDSASMAQRGPRLVLSQRDSSGHDRVSTYLAQYGRSPGNLRVSPEGISFHPLIPARIKVTPNEVTQTASTIDNVAIPDGDGNKTSIVRNRDIHIAMTDVVGIRKRDKRSLFVIISTGLEIECTDGTSVVFPFVAERDRAFTAVLSLSRQSFSKI</sequence>
<feature type="region of interest" description="Disordered" evidence="1">
    <location>
        <begin position="39"/>
        <end position="63"/>
    </location>
</feature>
<keyword evidence="2" id="KW-0472">Membrane</keyword>
<dbReference type="PANTHER" id="PTHR37402:SF1">
    <property type="entry name" value="GRAM DOMAIN-CONTAINING PROTEIN 4"/>
    <property type="match status" value="1"/>
</dbReference>
<feature type="compositionally biased region" description="Pro residues" evidence="1">
    <location>
        <begin position="8"/>
        <end position="17"/>
    </location>
</feature>
<proteinExistence type="predicted"/>
<evidence type="ECO:0000313" key="3">
    <source>
        <dbReference type="EMBL" id="ORY28963.1"/>
    </source>
</evidence>
<protein>
    <submittedName>
        <fullName evidence="3">Uncharacterized protein</fullName>
    </submittedName>
</protein>
<feature type="region of interest" description="Disordered" evidence="1">
    <location>
        <begin position="128"/>
        <end position="148"/>
    </location>
</feature>
<keyword evidence="2" id="KW-0812">Transmembrane</keyword>
<comment type="caution">
    <text evidence="3">The sequence shown here is derived from an EMBL/GenBank/DDBJ whole genome shotgun (WGS) entry which is preliminary data.</text>
</comment>
<keyword evidence="4" id="KW-1185">Reference proteome</keyword>
<feature type="transmembrane region" description="Helical" evidence="2">
    <location>
        <begin position="229"/>
        <end position="251"/>
    </location>
</feature>
<feature type="region of interest" description="Disordered" evidence="1">
    <location>
        <begin position="1"/>
        <end position="23"/>
    </location>
</feature>
<feature type="compositionally biased region" description="Low complexity" evidence="1">
    <location>
        <begin position="39"/>
        <end position="57"/>
    </location>
</feature>
<dbReference type="EMBL" id="MCFC01000028">
    <property type="protein sequence ID" value="ORY28963.1"/>
    <property type="molecule type" value="Genomic_DNA"/>
</dbReference>
<organism evidence="3 4">
    <name type="scientific">Naematelia encephala</name>
    <dbReference type="NCBI Taxonomy" id="71784"/>
    <lineage>
        <taxon>Eukaryota</taxon>
        <taxon>Fungi</taxon>
        <taxon>Dikarya</taxon>
        <taxon>Basidiomycota</taxon>
        <taxon>Agaricomycotina</taxon>
        <taxon>Tremellomycetes</taxon>
        <taxon>Tremellales</taxon>
        <taxon>Naemateliaceae</taxon>
        <taxon>Naematelia</taxon>
    </lineage>
</organism>
<accession>A0A1Y2B2D0</accession>
<evidence type="ECO:0000313" key="4">
    <source>
        <dbReference type="Proteomes" id="UP000193986"/>
    </source>
</evidence>
<dbReference type="InterPro" id="IPR037847">
    <property type="entry name" value="GRAMDC4"/>
</dbReference>
<feature type="transmembrane region" description="Helical" evidence="2">
    <location>
        <begin position="416"/>
        <end position="432"/>
    </location>
</feature>
<dbReference type="GO" id="GO:0006915">
    <property type="term" value="P:apoptotic process"/>
    <property type="evidence" value="ECO:0007669"/>
    <property type="project" value="InterPro"/>
</dbReference>
<evidence type="ECO:0000256" key="1">
    <source>
        <dbReference type="SAM" id="MobiDB-lite"/>
    </source>
</evidence>
<feature type="transmembrane region" description="Helical" evidence="2">
    <location>
        <begin position="388"/>
        <end position="410"/>
    </location>
</feature>
<dbReference type="PANTHER" id="PTHR37402">
    <property type="entry name" value="GRAM DOMAIN-CONTAINING PROTEIN 4"/>
    <property type="match status" value="1"/>
</dbReference>
<dbReference type="AlphaFoldDB" id="A0A1Y2B2D0"/>
<name>A0A1Y2B2D0_9TREE</name>
<reference evidence="3 4" key="1">
    <citation type="submission" date="2016-07" db="EMBL/GenBank/DDBJ databases">
        <title>Pervasive Adenine N6-methylation of Active Genes in Fungi.</title>
        <authorList>
            <consortium name="DOE Joint Genome Institute"/>
            <person name="Mondo S.J."/>
            <person name="Dannebaum R.O."/>
            <person name="Kuo R.C."/>
            <person name="Labutti K."/>
            <person name="Haridas S."/>
            <person name="Kuo A."/>
            <person name="Salamov A."/>
            <person name="Ahrendt S.R."/>
            <person name="Lipzen A."/>
            <person name="Sullivan W."/>
            <person name="Andreopoulos W.B."/>
            <person name="Clum A."/>
            <person name="Lindquist E."/>
            <person name="Daum C."/>
            <person name="Ramamoorthy G.K."/>
            <person name="Gryganskyi A."/>
            <person name="Culley D."/>
            <person name="Magnuson J.K."/>
            <person name="James T.Y."/>
            <person name="O'Malley M.A."/>
            <person name="Stajich J.E."/>
            <person name="Spatafora J.W."/>
            <person name="Visel A."/>
            <person name="Grigoriev I.V."/>
        </authorList>
    </citation>
    <scope>NUCLEOTIDE SEQUENCE [LARGE SCALE GENOMIC DNA]</scope>
    <source>
        <strain evidence="3 4">68-887.2</strain>
    </source>
</reference>
<keyword evidence="2" id="KW-1133">Transmembrane helix</keyword>
<dbReference type="Proteomes" id="UP000193986">
    <property type="component" value="Unassembled WGS sequence"/>
</dbReference>